<feature type="domain" description="Glycosyltransferase 2-like" evidence="2">
    <location>
        <begin position="8"/>
        <end position="123"/>
    </location>
</feature>
<dbReference type="GO" id="GO:0016740">
    <property type="term" value="F:transferase activity"/>
    <property type="evidence" value="ECO:0007669"/>
    <property type="project" value="UniProtKB-KW"/>
</dbReference>
<gene>
    <name evidence="3" type="ORF">Raf01_44910</name>
</gene>
<keyword evidence="4" id="KW-1185">Reference proteome</keyword>
<protein>
    <submittedName>
        <fullName evidence="3">Glycosyl transferase</fullName>
    </submittedName>
</protein>
<comment type="caution">
    <text evidence="3">The sequence shown here is derived from an EMBL/GenBank/DDBJ whole genome shotgun (WGS) entry which is preliminary data.</text>
</comment>
<dbReference type="Gene3D" id="3.90.550.10">
    <property type="entry name" value="Spore Coat Polysaccharide Biosynthesis Protein SpsA, Chain A"/>
    <property type="match status" value="1"/>
</dbReference>
<sequence>MNAPVATAIVVTHNSQAYIAASLTSLCQAELAVRVVDNASVDRTLDIIDREFPDVTVVANPVNVGFAAAVNHAVSSVETDIVLLVDPDCVVPPATAHELVRLLRGRPSVGIAGPRLIGPDGRVAISAHPFESLGSGLAWRFCGSLLPLALRRLLCGARRRRAYDACRKPGGPVEVDWMSGACLAVRTDLLVRLGGLDERYFLYYEDEELCLRARAEGAKAAYLPTVEAYHVGGASSPDPVRSWPHLYRSMLVFFARHRAEQLPMVRAAVLVRALIGIVLAGTRLPLAPRSGAARLRAWSEIAGIAFAARTGAPFASLCRYPERTAAAPADQKDLSHPSGGGSSSQRPDPARATPAN</sequence>
<dbReference type="PANTHER" id="PTHR43179:SF7">
    <property type="entry name" value="RHAMNOSYLTRANSFERASE WBBL"/>
    <property type="match status" value="1"/>
</dbReference>
<evidence type="ECO:0000313" key="4">
    <source>
        <dbReference type="Proteomes" id="UP000642748"/>
    </source>
</evidence>
<feature type="region of interest" description="Disordered" evidence="1">
    <location>
        <begin position="326"/>
        <end position="356"/>
    </location>
</feature>
<accession>A0A8J3QTN2</accession>
<dbReference type="EMBL" id="BONZ01000042">
    <property type="protein sequence ID" value="GIH16319.1"/>
    <property type="molecule type" value="Genomic_DNA"/>
</dbReference>
<dbReference type="InterPro" id="IPR001173">
    <property type="entry name" value="Glyco_trans_2-like"/>
</dbReference>
<evidence type="ECO:0000256" key="1">
    <source>
        <dbReference type="SAM" id="MobiDB-lite"/>
    </source>
</evidence>
<name>A0A8J3QTN2_9ACTN</name>
<reference evidence="3" key="1">
    <citation type="submission" date="2021-01" db="EMBL/GenBank/DDBJ databases">
        <title>Whole genome shotgun sequence of Rugosimonospora africana NBRC 104875.</title>
        <authorList>
            <person name="Komaki H."/>
            <person name="Tamura T."/>
        </authorList>
    </citation>
    <scope>NUCLEOTIDE SEQUENCE</scope>
    <source>
        <strain evidence="3">NBRC 104875</strain>
    </source>
</reference>
<dbReference type="InterPro" id="IPR029044">
    <property type="entry name" value="Nucleotide-diphossugar_trans"/>
</dbReference>
<keyword evidence="3" id="KW-0808">Transferase</keyword>
<proteinExistence type="predicted"/>
<evidence type="ECO:0000259" key="2">
    <source>
        <dbReference type="Pfam" id="PF00535"/>
    </source>
</evidence>
<organism evidence="3 4">
    <name type="scientific">Rugosimonospora africana</name>
    <dbReference type="NCBI Taxonomy" id="556532"/>
    <lineage>
        <taxon>Bacteria</taxon>
        <taxon>Bacillati</taxon>
        <taxon>Actinomycetota</taxon>
        <taxon>Actinomycetes</taxon>
        <taxon>Micromonosporales</taxon>
        <taxon>Micromonosporaceae</taxon>
        <taxon>Rugosimonospora</taxon>
    </lineage>
</organism>
<dbReference type="AlphaFoldDB" id="A0A8J3QTN2"/>
<dbReference type="SUPFAM" id="SSF53448">
    <property type="entry name" value="Nucleotide-diphospho-sugar transferases"/>
    <property type="match status" value="1"/>
</dbReference>
<dbReference type="CDD" id="cd04186">
    <property type="entry name" value="GT_2_like_c"/>
    <property type="match status" value="1"/>
</dbReference>
<dbReference type="Pfam" id="PF00535">
    <property type="entry name" value="Glycos_transf_2"/>
    <property type="match status" value="1"/>
</dbReference>
<evidence type="ECO:0000313" key="3">
    <source>
        <dbReference type="EMBL" id="GIH16319.1"/>
    </source>
</evidence>
<dbReference type="RefSeq" id="WP_203919913.1">
    <property type="nucleotide sequence ID" value="NZ_BONZ01000042.1"/>
</dbReference>
<dbReference type="Proteomes" id="UP000642748">
    <property type="component" value="Unassembled WGS sequence"/>
</dbReference>
<dbReference type="PANTHER" id="PTHR43179">
    <property type="entry name" value="RHAMNOSYLTRANSFERASE WBBL"/>
    <property type="match status" value="1"/>
</dbReference>